<sequence length="140" mass="16114">MKNGPKKSGPSKIDAVTWWLFCCRKSDYERQENLKMMRQNSASNLDPYKRQPLPPINGTNNNGDGYQGTHIVPQRLQPLQLQNQQKQMPDYQTKCSVIEDDIADDDLFGIQIKAIKGIPVIQLCKEEKRTLPMPPFLENR</sequence>
<evidence type="ECO:0000313" key="3">
    <source>
        <dbReference type="Proteomes" id="UP000274131"/>
    </source>
</evidence>
<dbReference type="OrthoDB" id="5796971at2759"/>
<keyword evidence="3" id="KW-1185">Reference proteome</keyword>
<feature type="region of interest" description="Disordered" evidence="1">
    <location>
        <begin position="39"/>
        <end position="70"/>
    </location>
</feature>
<dbReference type="AlphaFoldDB" id="A0A0N4VRL1"/>
<dbReference type="EMBL" id="UXUI01017264">
    <property type="protein sequence ID" value="VDD98056.1"/>
    <property type="molecule type" value="Genomic_DNA"/>
</dbReference>
<name>A0A0N4VRL1_ENTVE</name>
<gene>
    <name evidence="2" type="ORF">EVEC_LOCUS12807</name>
</gene>
<protein>
    <submittedName>
        <fullName evidence="2 4">Uncharacterized protein</fullName>
    </submittedName>
</protein>
<dbReference type="WBParaSite" id="EVEC_0001368201-mRNA-1">
    <property type="protein sequence ID" value="EVEC_0001368201-mRNA-1"/>
    <property type="gene ID" value="EVEC_0001368201"/>
</dbReference>
<dbReference type="Proteomes" id="UP000274131">
    <property type="component" value="Unassembled WGS sequence"/>
</dbReference>
<evidence type="ECO:0000313" key="4">
    <source>
        <dbReference type="WBParaSite" id="EVEC_0001368201-mRNA-1"/>
    </source>
</evidence>
<accession>A0A0N4VRL1</accession>
<proteinExistence type="predicted"/>
<organism evidence="4">
    <name type="scientific">Enterobius vermicularis</name>
    <name type="common">Human pinworm</name>
    <dbReference type="NCBI Taxonomy" id="51028"/>
    <lineage>
        <taxon>Eukaryota</taxon>
        <taxon>Metazoa</taxon>
        <taxon>Ecdysozoa</taxon>
        <taxon>Nematoda</taxon>
        <taxon>Chromadorea</taxon>
        <taxon>Rhabditida</taxon>
        <taxon>Spirurina</taxon>
        <taxon>Oxyuridomorpha</taxon>
        <taxon>Oxyuroidea</taxon>
        <taxon>Oxyuridae</taxon>
        <taxon>Enterobius</taxon>
    </lineage>
</organism>
<evidence type="ECO:0000313" key="2">
    <source>
        <dbReference type="EMBL" id="VDD98056.1"/>
    </source>
</evidence>
<evidence type="ECO:0000256" key="1">
    <source>
        <dbReference type="SAM" id="MobiDB-lite"/>
    </source>
</evidence>
<reference evidence="2 3" key="2">
    <citation type="submission" date="2018-10" db="EMBL/GenBank/DDBJ databases">
        <authorList>
            <consortium name="Pathogen Informatics"/>
        </authorList>
    </citation>
    <scope>NUCLEOTIDE SEQUENCE [LARGE SCALE GENOMIC DNA]</scope>
</reference>
<reference evidence="4" key="1">
    <citation type="submission" date="2017-02" db="UniProtKB">
        <authorList>
            <consortium name="WormBaseParasite"/>
        </authorList>
    </citation>
    <scope>IDENTIFICATION</scope>
</reference>